<evidence type="ECO:0000313" key="1">
    <source>
        <dbReference type="EMBL" id="ODV95073.1"/>
    </source>
</evidence>
<reference evidence="2" key="1">
    <citation type="submission" date="2016-05" db="EMBL/GenBank/DDBJ databases">
        <title>Comparative genomics of biotechnologically important yeasts.</title>
        <authorList>
            <consortium name="DOE Joint Genome Institute"/>
            <person name="Riley R."/>
            <person name="Haridas S."/>
            <person name="Wolfe K.H."/>
            <person name="Lopes M.R."/>
            <person name="Hittinger C.T."/>
            <person name="Goker M."/>
            <person name="Salamov A."/>
            <person name="Wisecaver J."/>
            <person name="Long T.M."/>
            <person name="Aerts A.L."/>
            <person name="Barry K."/>
            <person name="Choi C."/>
            <person name="Clum A."/>
            <person name="Coughlan A.Y."/>
            <person name="Deshpande S."/>
            <person name="Douglass A.P."/>
            <person name="Hanson S.J."/>
            <person name="Klenk H.-P."/>
            <person name="Labutti K."/>
            <person name="Lapidus A."/>
            <person name="Lindquist E."/>
            <person name="Lipzen A."/>
            <person name="Meier-Kolthoff J.P."/>
            <person name="Ohm R.A."/>
            <person name="Otillar R.P."/>
            <person name="Pangilinan J."/>
            <person name="Peng Y."/>
            <person name="Rokas A."/>
            <person name="Rosa C.A."/>
            <person name="Scheuner C."/>
            <person name="Sibirny A.A."/>
            <person name="Slot J.C."/>
            <person name="Stielow J.B."/>
            <person name="Sun H."/>
            <person name="Kurtzman C.P."/>
            <person name="Blackwell M."/>
            <person name="Grigoriev I.V."/>
            <person name="Jeffries T.W."/>
        </authorList>
    </citation>
    <scope>NUCLEOTIDE SEQUENCE [LARGE SCALE GENOMIC DNA]</scope>
    <source>
        <strain evidence="2">NRRL Y-2460</strain>
    </source>
</reference>
<sequence length="189" mass="22505">MTKADTLSDSVKLCKSANVISNDKDNDNGDKALKVFNNFKDFELSLVETFELGDTFEFKFIHFKLIFNPIEIEHHKEFFKNTTTSSEIERNEKKKRMQIRHHYLQKLTHYISRDLLPHLNNILKTNFQFEEKYQDSQKNGQLVTYHFVDKNLLGYVEDEEEGREWMLELDIAYDLDELEVIVELMSFPL</sequence>
<accession>A0A1E4TTF7</accession>
<name>A0A1E4TTF7_PACTA</name>
<dbReference type="AlphaFoldDB" id="A0A1E4TTF7"/>
<keyword evidence="2" id="KW-1185">Reference proteome</keyword>
<proteinExistence type="predicted"/>
<evidence type="ECO:0000313" key="2">
    <source>
        <dbReference type="Proteomes" id="UP000094236"/>
    </source>
</evidence>
<gene>
    <name evidence="1" type="ORF">PACTADRAFT_50892</name>
</gene>
<protein>
    <submittedName>
        <fullName evidence="1">Uncharacterized protein</fullName>
    </submittedName>
</protein>
<dbReference type="EMBL" id="KV454015">
    <property type="protein sequence ID" value="ODV95073.1"/>
    <property type="molecule type" value="Genomic_DNA"/>
</dbReference>
<organism evidence="1 2">
    <name type="scientific">Pachysolen tannophilus NRRL Y-2460</name>
    <dbReference type="NCBI Taxonomy" id="669874"/>
    <lineage>
        <taxon>Eukaryota</taxon>
        <taxon>Fungi</taxon>
        <taxon>Dikarya</taxon>
        <taxon>Ascomycota</taxon>
        <taxon>Saccharomycotina</taxon>
        <taxon>Pichiomycetes</taxon>
        <taxon>Pachysolenaceae</taxon>
        <taxon>Pachysolen</taxon>
    </lineage>
</organism>
<dbReference type="Proteomes" id="UP000094236">
    <property type="component" value="Unassembled WGS sequence"/>
</dbReference>